<dbReference type="GO" id="GO:0006412">
    <property type="term" value="P:translation"/>
    <property type="evidence" value="ECO:0007669"/>
    <property type="project" value="TreeGrafter"/>
</dbReference>
<keyword evidence="8" id="KW-1185">Reference proteome</keyword>
<dbReference type="GO" id="GO:0022627">
    <property type="term" value="C:cytosolic small ribosomal subunit"/>
    <property type="evidence" value="ECO:0007669"/>
    <property type="project" value="TreeGrafter"/>
</dbReference>
<feature type="region of interest" description="Disordered" evidence="5">
    <location>
        <begin position="1"/>
        <end position="41"/>
    </location>
</feature>
<dbReference type="GO" id="GO:0003735">
    <property type="term" value="F:structural constituent of ribosome"/>
    <property type="evidence" value="ECO:0007669"/>
    <property type="project" value="TreeGrafter"/>
</dbReference>
<comment type="similarity">
    <text evidence="1">Belongs to the bacterial ribosomal protein bS1 family.</text>
</comment>
<dbReference type="Pfam" id="PF00575">
    <property type="entry name" value="S1"/>
    <property type="match status" value="3"/>
</dbReference>
<dbReference type="InterPro" id="IPR050437">
    <property type="entry name" value="Ribos_protein_bS1-like"/>
</dbReference>
<evidence type="ECO:0000256" key="3">
    <source>
        <dbReference type="ARBA" id="ARBA00023274"/>
    </source>
</evidence>
<dbReference type="GO" id="GO:0003729">
    <property type="term" value="F:mRNA binding"/>
    <property type="evidence" value="ECO:0007669"/>
    <property type="project" value="TreeGrafter"/>
</dbReference>
<dbReference type="InterPro" id="IPR003029">
    <property type="entry name" value="S1_domain"/>
</dbReference>
<keyword evidence="2 7" id="KW-0689">Ribosomal protein</keyword>
<dbReference type="AlphaFoldDB" id="A0A7W8E560"/>
<accession>A0A7W8E560</accession>
<dbReference type="PANTHER" id="PTHR10724:SF7">
    <property type="entry name" value="SMALL RIBOSOMAL SUBUNIT PROTEIN BS1C"/>
    <property type="match status" value="1"/>
</dbReference>
<dbReference type="RefSeq" id="WP_184221560.1">
    <property type="nucleotide sequence ID" value="NZ_JACHIP010000007.1"/>
</dbReference>
<dbReference type="PRINTS" id="PR00681">
    <property type="entry name" value="RIBOSOMALS1"/>
</dbReference>
<sequence>MSEINPLNPEVANEEAVATHLPQESEASVTVGEEAPSESSISFEDELAAYERENVRRPVSDDGARSNQINGIVVSITADAVLVDIGYKTEGTLPLSVFGEKPPAIGDKLLVTSKGRNEEGYYDLSLQRVAQPKDISSLEAAFAAGSTIPGTVTAAVKGGLSVDIGVRAFMPGSRSGARDAADLEKLVGTEILCRIIKLEKEEDEKVDIVVDRRVVLEEEAAGLKTRRYSELAEGNIVSGTVRSLMDFGAFVEIGGVDGLLHISDISWTRIANPSDVLTAGQQIEVKILKIDPATKRIGLGLKQLQPHPWDAVPGTYTVGERITGTVTRLTDFGAFVELSPGVEGMIHVSEMSWAKKVRKPEDMLKLGDTVEAVILAIDTAAQRIGLGLKQTLGDPWADAPAKFPVGSTVTGPVSSLTKFGAFITLADGIEGMVHVSEILAEKRVERPQDVLRTGQVVQAKVLEVDATKRQLKLSMKQLIPTGLDEYLAEHKPGDTVTARIVKLDSTSARIELGEGIFATCTLKAAEPVVEEPKATGAVDLSAFSSMLKDKWKGGSSTTKPKSETPQQGQIRNFRITAIDPESKTIAVELVS</sequence>
<dbReference type="Proteomes" id="UP000540989">
    <property type="component" value="Unassembled WGS sequence"/>
</dbReference>
<proteinExistence type="inferred from homology"/>
<dbReference type="CDD" id="cd05688">
    <property type="entry name" value="S1_RPS1_repeat_ec3"/>
    <property type="match status" value="2"/>
</dbReference>
<dbReference type="FunFam" id="2.40.50.140:FF:000051">
    <property type="entry name" value="RNA-binding transcriptional accessory protein"/>
    <property type="match status" value="1"/>
</dbReference>
<comment type="caution">
    <text evidence="7">The sequence shown here is derived from an EMBL/GenBank/DDBJ whole genome shotgun (WGS) entry which is preliminary data.</text>
</comment>
<dbReference type="CDD" id="cd04465">
    <property type="entry name" value="S1_RPS1_repeat_ec2_hs2"/>
    <property type="match status" value="1"/>
</dbReference>
<dbReference type="InterPro" id="IPR012340">
    <property type="entry name" value="NA-bd_OB-fold"/>
</dbReference>
<comment type="function">
    <text evidence="4">Binds mRNA; thus facilitating recognition of the initiation point. It is needed to translate mRNA with a short Shine-Dalgarno (SD) purine-rich sequence.</text>
</comment>
<feature type="domain" description="S1 motif" evidence="6">
    <location>
        <begin position="145"/>
        <end position="213"/>
    </location>
</feature>
<organism evidence="7 8">
    <name type="scientific">Granulicella aggregans</name>
    <dbReference type="NCBI Taxonomy" id="474949"/>
    <lineage>
        <taxon>Bacteria</taxon>
        <taxon>Pseudomonadati</taxon>
        <taxon>Acidobacteriota</taxon>
        <taxon>Terriglobia</taxon>
        <taxon>Terriglobales</taxon>
        <taxon>Acidobacteriaceae</taxon>
        <taxon>Granulicella</taxon>
    </lineage>
</organism>
<dbReference type="PROSITE" id="PS50126">
    <property type="entry name" value="S1"/>
    <property type="match status" value="5"/>
</dbReference>
<feature type="domain" description="S1 motif" evidence="6">
    <location>
        <begin position="234"/>
        <end position="302"/>
    </location>
</feature>
<evidence type="ECO:0000256" key="4">
    <source>
        <dbReference type="ARBA" id="ARBA00025604"/>
    </source>
</evidence>
<evidence type="ECO:0000313" key="8">
    <source>
        <dbReference type="Proteomes" id="UP000540989"/>
    </source>
</evidence>
<dbReference type="PANTHER" id="PTHR10724">
    <property type="entry name" value="30S RIBOSOMAL PROTEIN S1"/>
    <property type="match status" value="1"/>
</dbReference>
<reference evidence="7 8" key="1">
    <citation type="submission" date="2020-08" db="EMBL/GenBank/DDBJ databases">
        <title>Genomic Encyclopedia of Type Strains, Phase IV (KMG-V): Genome sequencing to study the core and pangenomes of soil and plant-associated prokaryotes.</title>
        <authorList>
            <person name="Whitman W."/>
        </authorList>
    </citation>
    <scope>NUCLEOTIDE SEQUENCE [LARGE SCALE GENOMIC DNA]</scope>
    <source>
        <strain evidence="7 8">M8UP14</strain>
    </source>
</reference>
<dbReference type="InterPro" id="IPR035104">
    <property type="entry name" value="Ribosomal_protein_S1-like"/>
</dbReference>
<name>A0A7W8E560_9BACT</name>
<protein>
    <submittedName>
        <fullName evidence="7">Small subunit ribosomal protein S1</fullName>
    </submittedName>
</protein>
<evidence type="ECO:0000256" key="1">
    <source>
        <dbReference type="ARBA" id="ARBA00006767"/>
    </source>
</evidence>
<dbReference type="SUPFAM" id="SSF50249">
    <property type="entry name" value="Nucleic acid-binding proteins"/>
    <property type="match status" value="5"/>
</dbReference>
<dbReference type="Gene3D" id="2.40.50.140">
    <property type="entry name" value="Nucleic acid-binding proteins"/>
    <property type="match status" value="4"/>
</dbReference>
<dbReference type="FunFam" id="2.40.50.140:FF:000103">
    <property type="entry name" value="protein RRP5 homolog"/>
    <property type="match status" value="2"/>
</dbReference>
<keyword evidence="3" id="KW-0687">Ribonucleoprotein</keyword>
<evidence type="ECO:0000256" key="5">
    <source>
        <dbReference type="SAM" id="MobiDB-lite"/>
    </source>
</evidence>
<evidence type="ECO:0000313" key="7">
    <source>
        <dbReference type="EMBL" id="MBB5059748.1"/>
    </source>
</evidence>
<feature type="domain" description="S1 motif" evidence="6">
    <location>
        <begin position="406"/>
        <end position="476"/>
    </location>
</feature>
<dbReference type="SMART" id="SM00316">
    <property type="entry name" value="S1"/>
    <property type="match status" value="6"/>
</dbReference>
<feature type="domain" description="S1 motif" evidence="6">
    <location>
        <begin position="66"/>
        <end position="127"/>
    </location>
</feature>
<evidence type="ECO:0000256" key="2">
    <source>
        <dbReference type="ARBA" id="ARBA00022980"/>
    </source>
</evidence>
<gene>
    <name evidence="7" type="ORF">HDF16_004477</name>
</gene>
<evidence type="ECO:0000259" key="6">
    <source>
        <dbReference type="PROSITE" id="PS50126"/>
    </source>
</evidence>
<dbReference type="EMBL" id="JACHIP010000007">
    <property type="protein sequence ID" value="MBB5059748.1"/>
    <property type="molecule type" value="Genomic_DNA"/>
</dbReference>
<feature type="domain" description="S1 motif" evidence="6">
    <location>
        <begin position="319"/>
        <end position="389"/>
    </location>
</feature>